<dbReference type="Gene3D" id="3.90.1750.20">
    <property type="entry name" value="Putative Large Serine Recombinase, Chain B, Domain 2"/>
    <property type="match status" value="1"/>
</dbReference>
<dbReference type="GO" id="GO:0003677">
    <property type="term" value="F:DNA binding"/>
    <property type="evidence" value="ECO:0007669"/>
    <property type="project" value="UniProtKB-KW"/>
</dbReference>
<dbReference type="STRING" id="758803.SAMN05421803_107151"/>
<keyword evidence="1" id="KW-0229">DNA integration</keyword>
<evidence type="ECO:0000313" key="10">
    <source>
        <dbReference type="EMBL" id="SHJ57543.1"/>
    </source>
</evidence>
<dbReference type="GO" id="GO:0000150">
    <property type="term" value="F:DNA strand exchange activity"/>
    <property type="evidence" value="ECO:0007669"/>
    <property type="project" value="InterPro"/>
</dbReference>
<dbReference type="InterPro" id="IPR050639">
    <property type="entry name" value="SSR_resolvase"/>
</dbReference>
<dbReference type="InterPro" id="IPR006118">
    <property type="entry name" value="Recombinase_CS"/>
</dbReference>
<dbReference type="Pfam" id="PF13340">
    <property type="entry name" value="DUF4096"/>
    <property type="match status" value="1"/>
</dbReference>
<dbReference type="Proteomes" id="UP000184452">
    <property type="component" value="Unassembled WGS sequence"/>
</dbReference>
<name>A0A1M6KF30_9ACTN</name>
<feature type="region of interest" description="Disordered" evidence="7">
    <location>
        <begin position="145"/>
        <end position="169"/>
    </location>
</feature>
<dbReference type="InterPro" id="IPR011109">
    <property type="entry name" value="DNA_bind_recombinase_dom"/>
</dbReference>
<feature type="domain" description="Resolvase/invertase-type recombinase catalytic" evidence="8">
    <location>
        <begin position="4"/>
        <end position="150"/>
    </location>
</feature>
<keyword evidence="3" id="KW-0233">DNA recombination</keyword>
<evidence type="ECO:0000256" key="3">
    <source>
        <dbReference type="ARBA" id="ARBA00023172"/>
    </source>
</evidence>
<evidence type="ECO:0000256" key="5">
    <source>
        <dbReference type="PROSITE-ProRule" id="PRU10137"/>
    </source>
</evidence>
<dbReference type="CDD" id="cd00338">
    <property type="entry name" value="Ser_Recombinase"/>
    <property type="match status" value="1"/>
</dbReference>
<dbReference type="AlphaFoldDB" id="A0A1M6KF30"/>
<dbReference type="InterPro" id="IPR025161">
    <property type="entry name" value="IS402-like_dom"/>
</dbReference>
<evidence type="ECO:0000256" key="1">
    <source>
        <dbReference type="ARBA" id="ARBA00022908"/>
    </source>
</evidence>
<dbReference type="SUPFAM" id="SSF53041">
    <property type="entry name" value="Resolvase-like"/>
    <property type="match status" value="1"/>
</dbReference>
<sequence>MTLRAGAYLRVSTDDQTKGYGLDVQDTECTRFIEQQGWTLADLYTDDGVSGSLLERPEMDRLLADARAGRVDVVVVYKLDRIGRTNRVYFELEGRFKDLDVPIVSATQGVSTDSEDDELMVGVLSTFGQLERTIIRRRTQGGLQRAAEDGAWPGGMPPYGYKSQRRPRGQGKRGSFLVIDEAEAAVLRAAYRYLVEDGLDVGDTAARLNARGMVTRSGKPWSVVNLRARLLAESTTEARVVFRNPARASAGRGVKLDKDGKPKHGATVTISLPPIFEPAEVAELREALRPTRPGTGPERRAYPLSGRLFGQCGAHYVGAKSGRKDRPSGAGVGPAYKCRGRRAHHRGDSVCDDSAIPAHEMEQRVWAEVVALLGDAARLRAMAAEWVDSQRGADVDHAARVAELDAQIAERSATLTRTAADYMRAGVAPELVKAATDELGAELDALKRERDDAARWLAQAEQATARATDLEALAVGARERLADLGPDERAEVLQLLDVRVTVTGPVPMPQIGTPCSLSRWFIDNDRLVPAELDEEAWALVEPIVAEWEAGRRTHSGTMLDGRAVLNAVLFKARTRCTWREIPERYGNGNSIHTRWKRWQADGVWARIMDALPNAGTPHLGMVGLPPVRIEGRVDPRLVADAGAGPETAPQETGSPGPVTSAMSAGCHLLLRDRQAACVTCAEDVLDQIGPLGGVAPGPVRLSAELAPESARVLDAIPRSGGGPAVIARACGRDLEPTMRALGLLAAAGLVERCPAGWRRTR</sequence>
<evidence type="ECO:0000256" key="4">
    <source>
        <dbReference type="PIRSR" id="PIRSR606118-50"/>
    </source>
</evidence>
<dbReference type="Pfam" id="PF13408">
    <property type="entry name" value="Zn_ribbon_recom"/>
    <property type="match status" value="1"/>
</dbReference>
<dbReference type="InterPro" id="IPR038109">
    <property type="entry name" value="DNA_bind_recomb_sf"/>
</dbReference>
<feature type="active site" description="O-(5'-phospho-DNA)-serine intermediate" evidence="4 5">
    <location>
        <position position="12"/>
    </location>
</feature>
<gene>
    <name evidence="10" type="ORF">SAMN05421803_107151</name>
</gene>
<feature type="domain" description="Recombinase" evidence="9">
    <location>
        <begin position="158"/>
        <end position="294"/>
    </location>
</feature>
<dbReference type="PANTHER" id="PTHR30461:SF2">
    <property type="entry name" value="SERINE RECOMBINASE PINE-RELATED"/>
    <property type="match status" value="1"/>
</dbReference>
<dbReference type="PROSITE" id="PS51737">
    <property type="entry name" value="RECOMBINASE_DNA_BIND"/>
    <property type="match status" value="1"/>
</dbReference>
<dbReference type="InterPro" id="IPR036162">
    <property type="entry name" value="Resolvase-like_N_sf"/>
</dbReference>
<keyword evidence="11" id="KW-1185">Reference proteome</keyword>
<proteinExistence type="predicted"/>
<evidence type="ECO:0000259" key="8">
    <source>
        <dbReference type="PROSITE" id="PS51736"/>
    </source>
</evidence>
<dbReference type="OrthoDB" id="9785707at2"/>
<dbReference type="Pfam" id="PF07508">
    <property type="entry name" value="Recombinase"/>
    <property type="match status" value="1"/>
</dbReference>
<evidence type="ECO:0000256" key="6">
    <source>
        <dbReference type="SAM" id="Coils"/>
    </source>
</evidence>
<dbReference type="EMBL" id="FQZK01000007">
    <property type="protein sequence ID" value="SHJ57543.1"/>
    <property type="molecule type" value="Genomic_DNA"/>
</dbReference>
<dbReference type="SMART" id="SM00857">
    <property type="entry name" value="Resolvase"/>
    <property type="match status" value="1"/>
</dbReference>
<evidence type="ECO:0000259" key="9">
    <source>
        <dbReference type="PROSITE" id="PS51737"/>
    </source>
</evidence>
<reference evidence="10 11" key="1">
    <citation type="submission" date="2016-11" db="EMBL/GenBank/DDBJ databases">
        <authorList>
            <person name="Jaros S."/>
            <person name="Januszkiewicz K."/>
            <person name="Wedrychowicz H."/>
        </authorList>
    </citation>
    <scope>NUCLEOTIDE SEQUENCE [LARGE SCALE GENOMIC DNA]</scope>
    <source>
        <strain evidence="10 11">CGMCC 4.5723</strain>
    </source>
</reference>
<feature type="region of interest" description="Disordered" evidence="7">
    <location>
        <begin position="639"/>
        <end position="659"/>
    </location>
</feature>
<dbReference type="PROSITE" id="PS00397">
    <property type="entry name" value="RECOMBINASES_1"/>
    <property type="match status" value="1"/>
</dbReference>
<dbReference type="GO" id="GO:0015074">
    <property type="term" value="P:DNA integration"/>
    <property type="evidence" value="ECO:0007669"/>
    <property type="project" value="UniProtKB-KW"/>
</dbReference>
<accession>A0A1M6KF30</accession>
<keyword evidence="2" id="KW-0238">DNA-binding</keyword>
<dbReference type="InterPro" id="IPR025827">
    <property type="entry name" value="Zn_ribbon_recom_dom"/>
</dbReference>
<organism evidence="10 11">
    <name type="scientific">Nocardiopsis flavescens</name>
    <dbReference type="NCBI Taxonomy" id="758803"/>
    <lineage>
        <taxon>Bacteria</taxon>
        <taxon>Bacillati</taxon>
        <taxon>Actinomycetota</taxon>
        <taxon>Actinomycetes</taxon>
        <taxon>Streptosporangiales</taxon>
        <taxon>Nocardiopsidaceae</taxon>
        <taxon>Nocardiopsis</taxon>
    </lineage>
</organism>
<dbReference type="PROSITE" id="PS51736">
    <property type="entry name" value="RECOMBINASES_3"/>
    <property type="match status" value="1"/>
</dbReference>
<keyword evidence="6" id="KW-0175">Coiled coil</keyword>
<dbReference type="Pfam" id="PF00239">
    <property type="entry name" value="Resolvase"/>
    <property type="match status" value="1"/>
</dbReference>
<evidence type="ECO:0000256" key="7">
    <source>
        <dbReference type="SAM" id="MobiDB-lite"/>
    </source>
</evidence>
<evidence type="ECO:0000313" key="11">
    <source>
        <dbReference type="Proteomes" id="UP000184452"/>
    </source>
</evidence>
<dbReference type="Gene3D" id="3.40.50.1390">
    <property type="entry name" value="Resolvase, N-terminal catalytic domain"/>
    <property type="match status" value="1"/>
</dbReference>
<protein>
    <submittedName>
        <fullName evidence="10">Site-specific DNA recombinase</fullName>
    </submittedName>
</protein>
<dbReference type="PANTHER" id="PTHR30461">
    <property type="entry name" value="DNA-INVERTASE FROM LAMBDOID PROPHAGE"/>
    <property type="match status" value="1"/>
</dbReference>
<dbReference type="InterPro" id="IPR006119">
    <property type="entry name" value="Resolv_N"/>
</dbReference>
<evidence type="ECO:0000256" key="2">
    <source>
        <dbReference type="ARBA" id="ARBA00023125"/>
    </source>
</evidence>
<feature type="coiled-coil region" evidence="6">
    <location>
        <begin position="443"/>
        <end position="480"/>
    </location>
</feature>